<evidence type="ECO:0000313" key="4">
    <source>
        <dbReference type="Proteomes" id="UP000176101"/>
    </source>
</evidence>
<dbReference type="STRING" id="1075402.AN216_12160"/>
<dbReference type="InterPro" id="IPR050268">
    <property type="entry name" value="NADH-dep_flavin_reductase"/>
</dbReference>
<protein>
    <submittedName>
        <fullName evidence="3">Flavoprotein oxygenase</fullName>
    </submittedName>
</protein>
<organism evidence="3 4">
    <name type="scientific">Streptomyces oceani</name>
    <dbReference type="NCBI Taxonomy" id="1075402"/>
    <lineage>
        <taxon>Bacteria</taxon>
        <taxon>Bacillati</taxon>
        <taxon>Actinomycetota</taxon>
        <taxon>Actinomycetes</taxon>
        <taxon>Kitasatosporales</taxon>
        <taxon>Streptomycetaceae</taxon>
        <taxon>Streptomyces</taxon>
    </lineage>
</organism>
<keyword evidence="4" id="KW-1185">Reference proteome</keyword>
<comment type="caution">
    <text evidence="3">The sequence shown here is derived from an EMBL/GenBank/DDBJ whole genome shotgun (WGS) entry which is preliminary data.</text>
</comment>
<evidence type="ECO:0000256" key="1">
    <source>
        <dbReference type="ARBA" id="ARBA00023002"/>
    </source>
</evidence>
<keyword evidence="1" id="KW-0560">Oxidoreductase</keyword>
<name>A0A1E7KHL0_9ACTN</name>
<dbReference type="PANTHER" id="PTHR30466">
    <property type="entry name" value="FLAVIN REDUCTASE"/>
    <property type="match status" value="1"/>
</dbReference>
<gene>
    <name evidence="3" type="ORF">AN216_12160</name>
</gene>
<dbReference type="InterPro" id="IPR012349">
    <property type="entry name" value="Split_barrel_FMN-bd"/>
</dbReference>
<dbReference type="Pfam" id="PF01613">
    <property type="entry name" value="Flavin_Reduct"/>
    <property type="match status" value="1"/>
</dbReference>
<accession>A0A1E7KHL0</accession>
<feature type="domain" description="Flavin reductase like" evidence="2">
    <location>
        <begin position="14"/>
        <end position="158"/>
    </location>
</feature>
<dbReference type="AlphaFoldDB" id="A0A1E7KHL0"/>
<dbReference type="Gene3D" id="2.30.110.10">
    <property type="entry name" value="Electron Transport, Fmn-binding Protein, Chain A"/>
    <property type="match status" value="1"/>
</dbReference>
<evidence type="ECO:0000259" key="2">
    <source>
        <dbReference type="SMART" id="SM00903"/>
    </source>
</evidence>
<reference evidence="3 4" key="1">
    <citation type="journal article" date="2016" name="Front. Microbiol.">
        <title>Comparative Genomics Analysis of Streptomyces Species Reveals Their Adaptation to the Marine Environment and Their Diversity at the Genomic Level.</title>
        <authorList>
            <person name="Tian X."/>
            <person name="Zhang Z."/>
            <person name="Yang T."/>
            <person name="Chen M."/>
            <person name="Li J."/>
            <person name="Chen F."/>
            <person name="Yang J."/>
            <person name="Li W."/>
            <person name="Zhang B."/>
            <person name="Zhang Z."/>
            <person name="Wu J."/>
            <person name="Zhang C."/>
            <person name="Long L."/>
            <person name="Xiao J."/>
        </authorList>
    </citation>
    <scope>NUCLEOTIDE SEQUENCE [LARGE SCALE GENOMIC DNA]</scope>
    <source>
        <strain evidence="3 4">SCSIO 02100</strain>
    </source>
</reference>
<dbReference type="PANTHER" id="PTHR30466:SF1">
    <property type="entry name" value="FMN REDUCTASE (NADH) RUTF"/>
    <property type="match status" value="1"/>
</dbReference>
<dbReference type="GO" id="GO:0010181">
    <property type="term" value="F:FMN binding"/>
    <property type="evidence" value="ECO:0007669"/>
    <property type="project" value="InterPro"/>
</dbReference>
<dbReference type="SUPFAM" id="SSF50475">
    <property type="entry name" value="FMN-binding split barrel"/>
    <property type="match status" value="1"/>
</dbReference>
<proteinExistence type="predicted"/>
<dbReference type="SMART" id="SM00903">
    <property type="entry name" value="Flavin_Reduct"/>
    <property type="match status" value="1"/>
</dbReference>
<sequence length="170" mass="18117">MPDSVDRQTFRSVMGSFVSGVSVVTTLDSEGPKGFTCSAVCSVSATPPTLLSGVSNRSGTLRTILETRRFAVNFLSEQGESISNLFASDSRTKFAALGWEPGKVTGMPLLEPKVAHAECLLTQSVTSGDHTLIVGRIVGGGIEGERRPLAFWRGDYGQLLRLGPSHTEES</sequence>
<dbReference type="InterPro" id="IPR002563">
    <property type="entry name" value="Flavin_Rdtase-like_dom"/>
</dbReference>
<dbReference type="EMBL" id="LJGU01000121">
    <property type="protein sequence ID" value="OEV03361.1"/>
    <property type="molecule type" value="Genomic_DNA"/>
</dbReference>
<dbReference type="Proteomes" id="UP000176101">
    <property type="component" value="Unassembled WGS sequence"/>
</dbReference>
<dbReference type="GO" id="GO:0042602">
    <property type="term" value="F:riboflavin reductase (NADPH) activity"/>
    <property type="evidence" value="ECO:0007669"/>
    <property type="project" value="TreeGrafter"/>
</dbReference>
<evidence type="ECO:0000313" key="3">
    <source>
        <dbReference type="EMBL" id="OEV03361.1"/>
    </source>
</evidence>